<reference evidence="2 3" key="1">
    <citation type="submission" date="2016-10" db="EMBL/GenBank/DDBJ databases">
        <authorList>
            <person name="de Groot N.N."/>
        </authorList>
    </citation>
    <scope>NUCLEOTIDE SEQUENCE [LARGE SCALE GENOMIC DNA]</scope>
    <source>
        <strain evidence="2 3">CGMCC 4.3491</strain>
    </source>
</reference>
<organism evidence="2 3">
    <name type="scientific">Herbiconiux ginsengi</name>
    <dbReference type="NCBI Taxonomy" id="381665"/>
    <lineage>
        <taxon>Bacteria</taxon>
        <taxon>Bacillati</taxon>
        <taxon>Actinomycetota</taxon>
        <taxon>Actinomycetes</taxon>
        <taxon>Micrococcales</taxon>
        <taxon>Microbacteriaceae</taxon>
        <taxon>Herbiconiux</taxon>
    </lineage>
</organism>
<gene>
    <name evidence="2" type="ORF">SAMN05216554_0896</name>
</gene>
<dbReference type="EMBL" id="FNPZ01000001">
    <property type="protein sequence ID" value="SDY61356.1"/>
    <property type="molecule type" value="Genomic_DNA"/>
</dbReference>
<evidence type="ECO:0000313" key="2">
    <source>
        <dbReference type="EMBL" id="SDY61356.1"/>
    </source>
</evidence>
<dbReference type="OrthoDB" id="9796920at2"/>
<dbReference type="RefSeq" id="WP_092549322.1">
    <property type="nucleotide sequence ID" value="NZ_FNPZ01000001.1"/>
</dbReference>
<proteinExistence type="predicted"/>
<name>A0A1H3LAP1_9MICO</name>
<dbReference type="Proteomes" id="UP000198891">
    <property type="component" value="Unassembled WGS sequence"/>
</dbReference>
<dbReference type="GO" id="GO:0002161">
    <property type="term" value="F:aminoacyl-tRNA deacylase activity"/>
    <property type="evidence" value="ECO:0007669"/>
    <property type="project" value="InterPro"/>
</dbReference>
<protein>
    <submittedName>
        <fullName evidence="2">Cys-tRNA(Pro) deacylase, prolyl-tRNA editing enzyme YbaK/EbsC</fullName>
    </submittedName>
</protein>
<keyword evidence="3" id="KW-1185">Reference proteome</keyword>
<evidence type="ECO:0000313" key="3">
    <source>
        <dbReference type="Proteomes" id="UP000198891"/>
    </source>
</evidence>
<dbReference type="Pfam" id="PF04073">
    <property type="entry name" value="tRNA_edit"/>
    <property type="match status" value="1"/>
</dbReference>
<accession>A0A1H3LAP1</accession>
<sequence length="184" mass="18840">MAVFTLGALTTVPVSARPDLVAPPVWEALVASGIQDAVGVVEIDPSVSDTAATRATYGLSTDTLANCVVVAGKREGEERIAACVVLATTRADVNGAVRRRLDVRKSSFLAMDRAVGLTGMEYGGITPIGLPADWPVLVDARAAASAAIVVGSGIRRSKLILPGAVLAIVPGVEVLDDLAKPLEG</sequence>
<dbReference type="SUPFAM" id="SSF55826">
    <property type="entry name" value="YbaK/ProRS associated domain"/>
    <property type="match status" value="1"/>
</dbReference>
<dbReference type="InterPro" id="IPR036754">
    <property type="entry name" value="YbaK/aa-tRNA-synt-asso_dom_sf"/>
</dbReference>
<dbReference type="STRING" id="381665.SAMN05216554_0896"/>
<dbReference type="AlphaFoldDB" id="A0A1H3LAP1"/>
<feature type="domain" description="YbaK/aminoacyl-tRNA synthetase-associated" evidence="1">
    <location>
        <begin position="45"/>
        <end position="165"/>
    </location>
</feature>
<dbReference type="Gene3D" id="3.90.960.10">
    <property type="entry name" value="YbaK/aminoacyl-tRNA synthetase-associated domain"/>
    <property type="match status" value="1"/>
</dbReference>
<evidence type="ECO:0000259" key="1">
    <source>
        <dbReference type="Pfam" id="PF04073"/>
    </source>
</evidence>
<dbReference type="InterPro" id="IPR007214">
    <property type="entry name" value="YbaK/aa-tRNA-synth-assoc-dom"/>
</dbReference>